<accession>D8PSF6</accession>
<evidence type="ECO:0000256" key="1">
    <source>
        <dbReference type="SAM" id="MobiDB-lite"/>
    </source>
</evidence>
<dbReference type="HOGENOM" id="CLU_102614_0_0_1"/>
<dbReference type="OMA" id="RLMYMLI"/>
<sequence>MRSTADQTWDSPGGLHWGLRGEPVLLASLRLNSALGCFAASLLTVTICLTERLATYAHGTQWGPAWCERSRWRLALWRSGLYWLASLLRLSYMLIAMSFNTCTHPTQATTLAAAQFFTELHKFPPLEPPGSYEDAEEPLLERNSAPIALGSVPQPRAQTRPRSKSKPDSIFIHPRFNNIARADAAALELGLGGTTDRVSDANYRRTDAPWKHGQGKQQARALLGHTRTRDHHAFGLDDDSSSELSSPS</sequence>
<gene>
    <name evidence="2" type="ORF">SCHCODRAFT_49690</name>
</gene>
<feature type="region of interest" description="Disordered" evidence="1">
    <location>
        <begin position="144"/>
        <end position="170"/>
    </location>
</feature>
<dbReference type="eggNOG" id="ENOG502SC5J">
    <property type="taxonomic scope" value="Eukaryota"/>
</dbReference>
<name>D8PSF6_SCHCM</name>
<evidence type="ECO:0000313" key="3">
    <source>
        <dbReference type="Proteomes" id="UP000007431"/>
    </source>
</evidence>
<dbReference type="VEuPathDB" id="FungiDB:SCHCODRAFT_02149191"/>
<dbReference type="EMBL" id="GL377302">
    <property type="protein sequence ID" value="EFJ03938.1"/>
    <property type="molecule type" value="Genomic_DNA"/>
</dbReference>
<dbReference type="AlphaFoldDB" id="D8PSF6"/>
<reference evidence="2 3" key="1">
    <citation type="journal article" date="2010" name="Nat. Biotechnol.">
        <title>Genome sequence of the model mushroom Schizophyllum commune.</title>
        <authorList>
            <person name="Ohm R.A."/>
            <person name="de Jong J.F."/>
            <person name="Lugones L.G."/>
            <person name="Aerts A."/>
            <person name="Kothe E."/>
            <person name="Stajich J.E."/>
            <person name="de Vries R.P."/>
            <person name="Record E."/>
            <person name="Levasseur A."/>
            <person name="Baker S.E."/>
            <person name="Bartholomew K.A."/>
            <person name="Coutinho P.M."/>
            <person name="Erdmann S."/>
            <person name="Fowler T.J."/>
            <person name="Gathman A.C."/>
            <person name="Lombard V."/>
            <person name="Henrissat B."/>
            <person name="Knabe N."/>
            <person name="Kuees U."/>
            <person name="Lilly W.W."/>
            <person name="Lindquist E."/>
            <person name="Lucas S."/>
            <person name="Magnuson J.K."/>
            <person name="Piumi F."/>
            <person name="Raudaskoski M."/>
            <person name="Salamov A."/>
            <person name="Schmutz J."/>
            <person name="Schwarze F.W.M.R."/>
            <person name="vanKuyk P.A."/>
            <person name="Horton J.S."/>
            <person name="Grigoriev I.V."/>
            <person name="Woesten H.A.B."/>
        </authorList>
    </citation>
    <scope>NUCLEOTIDE SEQUENCE [LARGE SCALE GENOMIC DNA]</scope>
    <source>
        <strain evidence="3">H4-8 / FGSC 9210</strain>
    </source>
</reference>
<protein>
    <submittedName>
        <fullName evidence="2">Uncharacterized protein</fullName>
    </submittedName>
</protein>
<feature type="region of interest" description="Disordered" evidence="1">
    <location>
        <begin position="205"/>
        <end position="248"/>
    </location>
</feature>
<dbReference type="Proteomes" id="UP000007431">
    <property type="component" value="Unassembled WGS sequence"/>
</dbReference>
<organism evidence="3">
    <name type="scientific">Schizophyllum commune (strain H4-8 / FGSC 9210)</name>
    <name type="common">Split gill fungus</name>
    <dbReference type="NCBI Taxonomy" id="578458"/>
    <lineage>
        <taxon>Eukaryota</taxon>
        <taxon>Fungi</taxon>
        <taxon>Dikarya</taxon>
        <taxon>Basidiomycota</taxon>
        <taxon>Agaricomycotina</taxon>
        <taxon>Agaricomycetes</taxon>
        <taxon>Agaricomycetidae</taxon>
        <taxon>Agaricales</taxon>
        <taxon>Schizophyllaceae</taxon>
        <taxon>Schizophyllum</taxon>
    </lineage>
</organism>
<proteinExistence type="predicted"/>
<dbReference type="InParanoid" id="D8PSF6"/>
<evidence type="ECO:0000313" key="2">
    <source>
        <dbReference type="EMBL" id="EFJ03938.1"/>
    </source>
</evidence>
<keyword evidence="3" id="KW-1185">Reference proteome</keyword>